<proteinExistence type="predicted"/>
<feature type="region of interest" description="Disordered" evidence="1">
    <location>
        <begin position="56"/>
        <end position="109"/>
    </location>
</feature>
<accession>A0A6J4JZY9</accession>
<feature type="compositionally biased region" description="Basic and acidic residues" evidence="1">
    <location>
        <begin position="25"/>
        <end position="34"/>
    </location>
</feature>
<feature type="region of interest" description="Disordered" evidence="1">
    <location>
        <begin position="1"/>
        <end position="44"/>
    </location>
</feature>
<evidence type="ECO:0000256" key="1">
    <source>
        <dbReference type="SAM" id="MobiDB-lite"/>
    </source>
</evidence>
<name>A0A6J4JZY9_9BACT</name>
<sequence length="149" mass="15129">MAPDHVRDRRRALVRGAAVQPGRVVRAEPGEGSDRAPAPGAGTRAAALRVPARLGAAAPGGLGREPEARAAAVPARGAATPDAGMAAQAPGARRNLPSETAVGTGRPAGNPVVAAAAQYARLPDLPQRRPHIRVLARSTRHLAKRPGGL</sequence>
<evidence type="ECO:0000313" key="2">
    <source>
        <dbReference type="EMBL" id="CAA9291989.1"/>
    </source>
</evidence>
<protein>
    <submittedName>
        <fullName evidence="2">Uncharacterized protein</fullName>
    </submittedName>
</protein>
<dbReference type="AlphaFoldDB" id="A0A6J4JZY9"/>
<feature type="compositionally biased region" description="Low complexity" evidence="1">
    <location>
        <begin position="35"/>
        <end position="44"/>
    </location>
</feature>
<gene>
    <name evidence="2" type="ORF">AVDCRST_MAG11-179</name>
</gene>
<dbReference type="EMBL" id="CADCTU010000044">
    <property type="protein sequence ID" value="CAA9291989.1"/>
    <property type="molecule type" value="Genomic_DNA"/>
</dbReference>
<reference evidence="2" key="1">
    <citation type="submission" date="2020-02" db="EMBL/GenBank/DDBJ databases">
        <authorList>
            <person name="Meier V. D."/>
        </authorList>
    </citation>
    <scope>NUCLEOTIDE SEQUENCE</scope>
    <source>
        <strain evidence="2">AVDCRST_MAG11</strain>
    </source>
</reference>
<feature type="compositionally biased region" description="Low complexity" evidence="1">
    <location>
        <begin position="69"/>
        <end position="79"/>
    </location>
</feature>
<organism evidence="2">
    <name type="scientific">uncultured Gemmatimonadaceae bacterium</name>
    <dbReference type="NCBI Taxonomy" id="246130"/>
    <lineage>
        <taxon>Bacteria</taxon>
        <taxon>Pseudomonadati</taxon>
        <taxon>Gemmatimonadota</taxon>
        <taxon>Gemmatimonadia</taxon>
        <taxon>Gemmatimonadales</taxon>
        <taxon>Gemmatimonadaceae</taxon>
        <taxon>environmental samples</taxon>
    </lineage>
</organism>